<dbReference type="InterPro" id="IPR024078">
    <property type="entry name" value="LmbE-like_dom_sf"/>
</dbReference>
<dbReference type="PANTHER" id="PTHR12993:SF30">
    <property type="entry name" value="N-ACETYL-ALPHA-D-GLUCOSAMINYL L-MALATE DEACETYLASE 1"/>
    <property type="match status" value="1"/>
</dbReference>
<reference evidence="2 3" key="1">
    <citation type="submission" date="2018-03" db="EMBL/GenBank/DDBJ databases">
        <title>Alkalicoccus saliphilus sp. nov., isolated from a mineral pool.</title>
        <authorList>
            <person name="Zhao B."/>
        </authorList>
    </citation>
    <scope>NUCLEOTIDE SEQUENCE [LARGE SCALE GENOMIC DNA]</scope>
    <source>
        <strain evidence="2 3">6AG</strain>
    </source>
</reference>
<evidence type="ECO:0000313" key="2">
    <source>
        <dbReference type="EMBL" id="PTL40346.1"/>
    </source>
</evidence>
<gene>
    <name evidence="2" type="primary">bshB1</name>
    <name evidence="2" type="ORF">C6Y45_00095</name>
</gene>
<proteinExistence type="predicted"/>
<dbReference type="EMBL" id="PZJJ01000001">
    <property type="protein sequence ID" value="PTL40346.1"/>
    <property type="molecule type" value="Genomic_DNA"/>
</dbReference>
<dbReference type="OrthoDB" id="9778719at2"/>
<dbReference type="Gene3D" id="3.40.50.10320">
    <property type="entry name" value="LmbE-like"/>
    <property type="match status" value="1"/>
</dbReference>
<accession>A0A2T4UAC5</accession>
<evidence type="ECO:0000313" key="3">
    <source>
        <dbReference type="Proteomes" id="UP000240509"/>
    </source>
</evidence>
<keyword evidence="3" id="KW-1185">Reference proteome</keyword>
<dbReference type="Pfam" id="PF02585">
    <property type="entry name" value="PIG-L"/>
    <property type="match status" value="1"/>
</dbReference>
<organism evidence="2 3">
    <name type="scientific">Alkalicoccus saliphilus</name>
    <dbReference type="NCBI Taxonomy" id="200989"/>
    <lineage>
        <taxon>Bacteria</taxon>
        <taxon>Bacillati</taxon>
        <taxon>Bacillota</taxon>
        <taxon>Bacilli</taxon>
        <taxon>Bacillales</taxon>
        <taxon>Bacillaceae</taxon>
        <taxon>Alkalicoccus</taxon>
    </lineage>
</organism>
<dbReference type="Proteomes" id="UP000240509">
    <property type="component" value="Unassembled WGS sequence"/>
</dbReference>
<dbReference type="GO" id="GO:0019213">
    <property type="term" value="F:deacetylase activity"/>
    <property type="evidence" value="ECO:0007669"/>
    <property type="project" value="InterPro"/>
</dbReference>
<comment type="caution">
    <text evidence="2">The sequence shown here is derived from an EMBL/GenBank/DDBJ whole genome shotgun (WGS) entry which is preliminary data.</text>
</comment>
<dbReference type="PANTHER" id="PTHR12993">
    <property type="entry name" value="N-ACETYLGLUCOSAMINYL-PHOSPHATIDYLINOSITOL DE-N-ACETYLASE-RELATED"/>
    <property type="match status" value="1"/>
</dbReference>
<dbReference type="GO" id="GO:0016811">
    <property type="term" value="F:hydrolase activity, acting on carbon-nitrogen (but not peptide) bonds, in linear amides"/>
    <property type="evidence" value="ECO:0007669"/>
    <property type="project" value="TreeGrafter"/>
</dbReference>
<dbReference type="AlphaFoldDB" id="A0A2T4UAC5"/>
<evidence type="ECO:0000256" key="1">
    <source>
        <dbReference type="ARBA" id="ARBA00001947"/>
    </source>
</evidence>
<name>A0A2T4UAC5_9BACI</name>
<dbReference type="RefSeq" id="WP_107582714.1">
    <property type="nucleotide sequence ID" value="NZ_PZJJ01000001.1"/>
</dbReference>
<protein>
    <submittedName>
        <fullName evidence="2">Bacillithiol biosynthesis deacetylase BshB1</fullName>
    </submittedName>
</protein>
<dbReference type="GO" id="GO:0071793">
    <property type="term" value="P:bacillithiol biosynthetic process"/>
    <property type="evidence" value="ECO:0007669"/>
    <property type="project" value="InterPro"/>
</dbReference>
<dbReference type="NCBIfam" id="TIGR04001">
    <property type="entry name" value="thiol_BshB1"/>
    <property type="match status" value="1"/>
</dbReference>
<sequence>MKIDIIAIGAHPDDIEIGMGGSAAKAAESGKKVQFVHLTKAELSSNGTVEEREEESKKACSRLGVLEPVALNYPDRGLLNKREEIIAELVQLIRTGRPDYLFAPYFEDRHPDHAHCSSLVKEAFFSSGIKKYGFKEAWRPKNLYYYQINGLGNPDFAIDITETAEKKFEALQCFKSQFEKIPEAASTPLNSGYLEDLRARDRLTGRESGVDYAEGFKTDALLLHNPFEEEGEQ</sequence>
<comment type="cofactor">
    <cofactor evidence="1">
        <name>Zn(2+)</name>
        <dbReference type="ChEBI" id="CHEBI:29105"/>
    </cofactor>
</comment>
<dbReference type="InterPro" id="IPR003737">
    <property type="entry name" value="GlcNAc_PI_deacetylase-related"/>
</dbReference>
<dbReference type="SUPFAM" id="SSF102588">
    <property type="entry name" value="LmbE-like"/>
    <property type="match status" value="1"/>
</dbReference>
<dbReference type="InterPro" id="IPR023842">
    <property type="entry name" value="Bacillithiol_biosynth_BshB1"/>
</dbReference>